<feature type="compositionally biased region" description="Low complexity" evidence="2">
    <location>
        <begin position="350"/>
        <end position="360"/>
    </location>
</feature>
<dbReference type="GeneID" id="7842988"/>
<evidence type="ECO:0000313" key="4">
    <source>
        <dbReference type="Proteomes" id="UP000009168"/>
    </source>
</evidence>
<feature type="compositionally biased region" description="Basic and acidic residues" evidence="2">
    <location>
        <begin position="326"/>
        <end position="346"/>
    </location>
</feature>
<evidence type="ECO:0000256" key="1">
    <source>
        <dbReference type="ARBA" id="ARBA00008315"/>
    </source>
</evidence>
<dbReference type="InterPro" id="IPR038791">
    <property type="entry name" value="Cfap97/Hemingway"/>
</dbReference>
<organism evidence="3 4">
    <name type="scientific">Tetrahymena thermophila (strain SB210)</name>
    <dbReference type="NCBI Taxonomy" id="312017"/>
    <lineage>
        <taxon>Eukaryota</taxon>
        <taxon>Sar</taxon>
        <taxon>Alveolata</taxon>
        <taxon>Ciliophora</taxon>
        <taxon>Intramacronucleata</taxon>
        <taxon>Oligohymenophorea</taxon>
        <taxon>Hymenostomatida</taxon>
        <taxon>Tetrahymenina</taxon>
        <taxon>Tetrahymenidae</taxon>
        <taxon>Tetrahymena</taxon>
    </lineage>
</organism>
<feature type="compositionally biased region" description="Basic and acidic residues" evidence="2">
    <location>
        <begin position="275"/>
        <end position="291"/>
    </location>
</feature>
<keyword evidence="4" id="KW-1185">Reference proteome</keyword>
<evidence type="ECO:0000313" key="3">
    <source>
        <dbReference type="EMBL" id="EAR85766.2"/>
    </source>
</evidence>
<comment type="similarity">
    <text evidence="1">Belongs to the CFAP97 family.</text>
</comment>
<accession>Q22KN3</accession>
<sequence length="369" mass="43452">MNSPQTKLKFLPAWDDTKVINSIQQHYILYSYTLHKKNLDTSKKMVDNSEPMSFKDKQEKLSQTKSRFKLQPLNVTIKNKPERNKNLEQDIENGSLINRMLQITEKGSLYNKNTLEKQVFKPNKHNFAIHRQKEADKVNTENLFIHNRLEKVQSTINFNKYEQQYDKYKKYKDNITRSSRRIFNCFIKTDFNQELLATTSTAYGRLIHAKTTTSRMTPTPTIAEKTVQKSKSKKKKSKHSKNSKSQEDLKFLKFPQDTSSPNQNSQISGRIQTENCKETDHFNQGDTEYKSKRNSQITTKSDQIKHSKKNSISEKQQQNEQINDDQDIKIMEEEKQLQSQEDESKIQTDNQNQQNEQQNNVQKDLNQKE</sequence>
<dbReference type="InterPro" id="IPR029488">
    <property type="entry name" value="Hmw/CFAP97"/>
</dbReference>
<dbReference type="PANTHER" id="PTHR23035">
    <property type="entry name" value="CILIA- AND FLAGELLA-ASSOCIATED PROTEIN 97-RELATED"/>
    <property type="match status" value="1"/>
</dbReference>
<proteinExistence type="inferred from homology"/>
<protein>
    <submittedName>
        <fullName evidence="3">Uncharacterized protein</fullName>
    </submittedName>
</protein>
<dbReference type="Proteomes" id="UP000009168">
    <property type="component" value="Unassembled WGS sequence"/>
</dbReference>
<reference evidence="4" key="1">
    <citation type="journal article" date="2006" name="PLoS Biol.">
        <title>Macronuclear genome sequence of the ciliate Tetrahymena thermophila, a model eukaryote.</title>
        <authorList>
            <person name="Eisen J.A."/>
            <person name="Coyne R.S."/>
            <person name="Wu M."/>
            <person name="Wu D."/>
            <person name="Thiagarajan M."/>
            <person name="Wortman J.R."/>
            <person name="Badger J.H."/>
            <person name="Ren Q."/>
            <person name="Amedeo P."/>
            <person name="Jones K.M."/>
            <person name="Tallon L.J."/>
            <person name="Delcher A.L."/>
            <person name="Salzberg S.L."/>
            <person name="Silva J.C."/>
            <person name="Haas B.J."/>
            <person name="Majoros W.H."/>
            <person name="Farzad M."/>
            <person name="Carlton J.M."/>
            <person name="Smith R.K. Jr."/>
            <person name="Garg J."/>
            <person name="Pearlman R.E."/>
            <person name="Karrer K.M."/>
            <person name="Sun L."/>
            <person name="Manning G."/>
            <person name="Elde N.C."/>
            <person name="Turkewitz A.P."/>
            <person name="Asai D.J."/>
            <person name="Wilkes D.E."/>
            <person name="Wang Y."/>
            <person name="Cai H."/>
            <person name="Collins K."/>
            <person name="Stewart B.A."/>
            <person name="Lee S.R."/>
            <person name="Wilamowska K."/>
            <person name="Weinberg Z."/>
            <person name="Ruzzo W.L."/>
            <person name="Wloga D."/>
            <person name="Gaertig J."/>
            <person name="Frankel J."/>
            <person name="Tsao C.-C."/>
            <person name="Gorovsky M.A."/>
            <person name="Keeling P.J."/>
            <person name="Waller R.F."/>
            <person name="Patron N.J."/>
            <person name="Cherry J.M."/>
            <person name="Stover N.A."/>
            <person name="Krieger C.J."/>
            <person name="del Toro C."/>
            <person name="Ryder H.F."/>
            <person name="Williamson S.C."/>
            <person name="Barbeau R.A."/>
            <person name="Hamilton E.P."/>
            <person name="Orias E."/>
        </authorList>
    </citation>
    <scope>NUCLEOTIDE SEQUENCE [LARGE SCALE GENOMIC DNA]</scope>
    <source>
        <strain evidence="4">SB210</strain>
    </source>
</reference>
<evidence type="ECO:0000256" key="2">
    <source>
        <dbReference type="SAM" id="MobiDB-lite"/>
    </source>
</evidence>
<dbReference type="PANTHER" id="PTHR23035:SF2">
    <property type="entry name" value="KIAA1430 HOMOLOGUE"/>
    <property type="match status" value="1"/>
</dbReference>
<gene>
    <name evidence="3" type="ORF">TTHERM_00312480</name>
</gene>
<dbReference type="RefSeq" id="XP_001033429.2">
    <property type="nucleotide sequence ID" value="XM_001033429.3"/>
</dbReference>
<name>Q22KN3_TETTS</name>
<feature type="region of interest" description="Disordered" evidence="2">
    <location>
        <begin position="214"/>
        <end position="369"/>
    </location>
</feature>
<dbReference type="HOGENOM" id="CLU_751208_0_0_1"/>
<feature type="compositionally biased region" description="Polar residues" evidence="2">
    <location>
        <begin position="256"/>
        <end position="274"/>
    </location>
</feature>
<dbReference type="AlphaFoldDB" id="Q22KN3"/>
<dbReference type="eggNOG" id="ENOG502SYH9">
    <property type="taxonomic scope" value="Eukaryota"/>
</dbReference>
<feature type="compositionally biased region" description="Basic residues" evidence="2">
    <location>
        <begin position="228"/>
        <end position="242"/>
    </location>
</feature>
<dbReference type="InParanoid" id="Q22KN3"/>
<dbReference type="KEGG" id="tet:TTHERM_00312480"/>
<dbReference type="EMBL" id="GG662498">
    <property type="protein sequence ID" value="EAR85766.2"/>
    <property type="molecule type" value="Genomic_DNA"/>
</dbReference>
<dbReference type="Pfam" id="PF13879">
    <property type="entry name" value="Hmw_CFAP97"/>
    <property type="match status" value="1"/>
</dbReference>